<dbReference type="RefSeq" id="WP_095916692.1">
    <property type="nucleotide sequence ID" value="NZ_CP022388.1"/>
</dbReference>
<reference evidence="3" key="1">
    <citation type="submission" date="2017-06" db="EMBL/GenBank/DDBJ databases">
        <title>Capnocytophaga spp. assemblies.</title>
        <authorList>
            <person name="Gulvik C.A."/>
        </authorList>
    </citation>
    <scope>NUCLEOTIDE SEQUENCE [LARGE SCALE GENOMIC DNA]</scope>
    <source>
        <strain evidence="3">H5594</strain>
    </source>
</reference>
<evidence type="ECO:0000313" key="3">
    <source>
        <dbReference type="Proteomes" id="UP000243136"/>
    </source>
</evidence>
<name>A0A250G1F8_9FLAO</name>
<protein>
    <submittedName>
        <fullName evidence="2">Uncharacterized protein</fullName>
    </submittedName>
</protein>
<accession>A0A250G1F8</accession>
<evidence type="ECO:0000313" key="2">
    <source>
        <dbReference type="EMBL" id="ATA91071.1"/>
    </source>
</evidence>
<sequence length="92" mass="9982">MPKSAKITSPANNSNSNRECTPYGAKSDVSSTSQNINQQGDYNSNNGSNINGYVKNLKIVYGISGQELRNALKSVLLEFIENGTIDLKQSKL</sequence>
<dbReference type="EMBL" id="CP022388">
    <property type="protein sequence ID" value="ATA91071.1"/>
    <property type="molecule type" value="Genomic_DNA"/>
</dbReference>
<gene>
    <name evidence="2" type="ORF">CGC56_02135</name>
</gene>
<feature type="compositionally biased region" description="Polar residues" evidence="1">
    <location>
        <begin position="1"/>
        <end position="19"/>
    </location>
</feature>
<evidence type="ECO:0000256" key="1">
    <source>
        <dbReference type="SAM" id="MobiDB-lite"/>
    </source>
</evidence>
<feature type="region of interest" description="Disordered" evidence="1">
    <location>
        <begin position="1"/>
        <end position="48"/>
    </location>
</feature>
<dbReference type="Proteomes" id="UP000243136">
    <property type="component" value="Chromosome"/>
</dbReference>
<dbReference type="AlphaFoldDB" id="A0A250G1F8"/>
<organism evidence="2 3">
    <name type="scientific">Capnocytophaga canimorsus</name>
    <dbReference type="NCBI Taxonomy" id="28188"/>
    <lineage>
        <taxon>Bacteria</taxon>
        <taxon>Pseudomonadati</taxon>
        <taxon>Bacteroidota</taxon>
        <taxon>Flavobacteriia</taxon>
        <taxon>Flavobacteriales</taxon>
        <taxon>Flavobacteriaceae</taxon>
        <taxon>Capnocytophaga</taxon>
    </lineage>
</organism>
<feature type="compositionally biased region" description="Polar residues" evidence="1">
    <location>
        <begin position="28"/>
        <end position="41"/>
    </location>
</feature>
<proteinExistence type="predicted"/>